<proteinExistence type="predicted"/>
<dbReference type="Proteomes" id="UP000596742">
    <property type="component" value="Unassembled WGS sequence"/>
</dbReference>
<evidence type="ECO:0000256" key="1">
    <source>
        <dbReference type="SAM" id="Coils"/>
    </source>
</evidence>
<gene>
    <name evidence="3" type="ORF">MGAL_10B086703</name>
</gene>
<keyword evidence="1" id="KW-0175">Coiled coil</keyword>
<evidence type="ECO:0000313" key="4">
    <source>
        <dbReference type="Proteomes" id="UP000596742"/>
    </source>
</evidence>
<evidence type="ECO:0000256" key="2">
    <source>
        <dbReference type="SAM" id="MobiDB-lite"/>
    </source>
</evidence>
<evidence type="ECO:0000313" key="3">
    <source>
        <dbReference type="EMBL" id="VDI27763.1"/>
    </source>
</evidence>
<feature type="coiled-coil region" evidence="1">
    <location>
        <begin position="132"/>
        <end position="166"/>
    </location>
</feature>
<feature type="region of interest" description="Disordered" evidence="2">
    <location>
        <begin position="53"/>
        <end position="75"/>
    </location>
</feature>
<comment type="caution">
    <text evidence="3">The sequence shown here is derived from an EMBL/GenBank/DDBJ whole genome shotgun (WGS) entry which is preliminary data.</text>
</comment>
<reference evidence="3" key="1">
    <citation type="submission" date="2018-11" db="EMBL/GenBank/DDBJ databases">
        <authorList>
            <person name="Alioto T."/>
            <person name="Alioto T."/>
        </authorList>
    </citation>
    <scope>NUCLEOTIDE SEQUENCE</scope>
</reference>
<accession>A0A8B6E2K4</accession>
<dbReference type="EMBL" id="UYJE01004402">
    <property type="protein sequence ID" value="VDI27763.1"/>
    <property type="molecule type" value="Genomic_DNA"/>
</dbReference>
<protein>
    <submittedName>
        <fullName evidence="3">Uncharacterized protein</fullName>
    </submittedName>
</protein>
<organism evidence="3 4">
    <name type="scientific">Mytilus galloprovincialis</name>
    <name type="common">Mediterranean mussel</name>
    <dbReference type="NCBI Taxonomy" id="29158"/>
    <lineage>
        <taxon>Eukaryota</taxon>
        <taxon>Metazoa</taxon>
        <taxon>Spiralia</taxon>
        <taxon>Lophotrochozoa</taxon>
        <taxon>Mollusca</taxon>
        <taxon>Bivalvia</taxon>
        <taxon>Autobranchia</taxon>
        <taxon>Pteriomorphia</taxon>
        <taxon>Mytilida</taxon>
        <taxon>Mytiloidea</taxon>
        <taxon>Mytilidae</taxon>
        <taxon>Mytilinae</taxon>
        <taxon>Mytilus</taxon>
    </lineage>
</organism>
<sequence length="166" mass="19202">MEILSHSSKMIQEYTDFIRDVLEGDSDVQSVELTLNYKEIKDPADVHVISKTIRGKKQQQQQPEKIDSSNDGADDCNQYNKYKKILRSCEEKVDVLLASLKNYSAENKTNFDIVGDIYNSTEQNWEVLGRQCDLIEKRTTSLEDKVAELELELKDLRQKIIKTEEP</sequence>
<dbReference type="AlphaFoldDB" id="A0A8B6E2K4"/>
<keyword evidence="4" id="KW-1185">Reference proteome</keyword>
<name>A0A8B6E2K4_MYTGA</name>